<dbReference type="InterPro" id="IPR005158">
    <property type="entry name" value="BTAD"/>
</dbReference>
<dbReference type="Pfam" id="PF13191">
    <property type="entry name" value="AAA_16"/>
    <property type="match status" value="1"/>
</dbReference>
<dbReference type="PROSITE" id="PS51755">
    <property type="entry name" value="OMPR_PHOB"/>
    <property type="match status" value="1"/>
</dbReference>
<feature type="DNA-binding region" description="OmpR/PhoB-type" evidence="5">
    <location>
        <begin position="1"/>
        <end position="100"/>
    </location>
</feature>
<dbReference type="InterPro" id="IPR016032">
    <property type="entry name" value="Sig_transdc_resp-reg_C-effctor"/>
</dbReference>
<accession>A0A9Y2JHI4</accession>
<proteinExistence type="inferred from homology"/>
<dbReference type="RefSeq" id="WP_285994662.1">
    <property type="nucleotide sequence ID" value="NZ_CP127295.1"/>
</dbReference>
<comment type="similarity">
    <text evidence="1">Belongs to the AfsR/DnrI/RedD regulatory family.</text>
</comment>
<evidence type="ECO:0000259" key="6">
    <source>
        <dbReference type="PROSITE" id="PS51755"/>
    </source>
</evidence>
<reference evidence="7 8" key="1">
    <citation type="submission" date="2023-06" db="EMBL/GenBank/DDBJ databases">
        <authorList>
            <person name="Oyuntsetseg B."/>
            <person name="Kim S.B."/>
        </authorList>
    </citation>
    <scope>NUCLEOTIDE SEQUENCE [LARGE SCALE GENOMIC DNA]</scope>
    <source>
        <strain evidence="7 8">4-36</strain>
    </source>
</reference>
<dbReference type="SMART" id="SM00862">
    <property type="entry name" value="Trans_reg_C"/>
    <property type="match status" value="1"/>
</dbReference>
<dbReference type="GO" id="GO:0000160">
    <property type="term" value="P:phosphorelay signal transduction system"/>
    <property type="evidence" value="ECO:0007669"/>
    <property type="project" value="InterPro"/>
</dbReference>
<dbReference type="Pfam" id="PF03704">
    <property type="entry name" value="BTAD"/>
    <property type="match status" value="1"/>
</dbReference>
<evidence type="ECO:0000313" key="8">
    <source>
        <dbReference type="Proteomes" id="UP001239397"/>
    </source>
</evidence>
<gene>
    <name evidence="7" type="ORF">QRX60_29375</name>
</gene>
<dbReference type="SUPFAM" id="SSF52540">
    <property type="entry name" value="P-loop containing nucleoside triphosphate hydrolases"/>
    <property type="match status" value="1"/>
</dbReference>
<keyword evidence="8" id="KW-1185">Reference proteome</keyword>
<sequence>MMRLKLELFGPVRAWRGGQEMALGSAQRRALLAILALKANQVITRSELIDAVWGEKAPASASGSIYTYVSSLRSALDPERTHGGAAEVLTSSGPGYCLRVDAESIDVVRFERLRERARLCQRANDFPGALAALESALSLGEDEPLAGLPGPYAAAQRERLRELRLELVERRAKIMLDMGEHQQVLAELRPFAAEHRMRDGLQSLHLLALYRCGYRDEGVQLFERLRADTVDELGIEPGSELTLRYEQIKADDPALWRGLANASRTSAAVQPPSAADDAGSFVGRSCELRSLRSALSGLATGRGTSVLLEGEPGIGKSALISAGLATATGCTVAVAGADELTRHVPLQVLLDRLDVTTNSADPRRSAVAREIRRLSLDEPPGIAAAVDLVVGLVGTLCRERPLVLVLDDLQWADDAGLELWRRLAADCAGSPLVLIGVCRPVPGRHRLNDLRRELAAGGTLVHVLKPLPDAEVRDLVAALTGAEPGPALLELTRTAAGNPLLVREIIRALAGNEAPEPAAPGARPAIPPAVLEVIGRWLGILSAAAAEVLRWAALLDRYFTRGELAAALGRPADELDDVLSEVVALGLVVRARGKLTMRHPAVREALYARTPAAIRLALHRQLAEALAEADAPVESVAFHLLAAPLPVDRWQCEWLTREIYPLAARSPLSAMRLLRRVNTATTVPAALREGFAIATARTTLWLERDLAAGAGMLATRTKDAAVVAEMRWLLAYARLVCGDVDLAAKGIKEALRDPAIPANWRGMHEALLSRTRVGWWPVCTSAPDQPVAPIPAQRTTPGLSTVDAFWLGRWEACLTELTQRLHGGPTLVKHTLGRPTALRRLSGVAAVIAAHRGRADDARAHLMSVWSLAPAGEFGADGTDFILAANALLAELQGQPELALSLLSSMLEVEDPVVCPWMPDLVRLAIDLGEHDRAKLATLLCERTPDQETAALRCRALLDADPVAALTAAARARESGNRFGEAQAMEDAAKLFADDGKPVKAEAALHAALNAYAELGAVLDAERAERRIRPEHHRTRR</sequence>
<evidence type="ECO:0000256" key="4">
    <source>
        <dbReference type="ARBA" id="ARBA00023163"/>
    </source>
</evidence>
<keyword evidence="4" id="KW-0804">Transcription</keyword>
<evidence type="ECO:0000256" key="3">
    <source>
        <dbReference type="ARBA" id="ARBA00023125"/>
    </source>
</evidence>
<dbReference type="InterPro" id="IPR036388">
    <property type="entry name" value="WH-like_DNA-bd_sf"/>
</dbReference>
<organism evidence="7 8">
    <name type="scientific">Amycolatopsis mongoliensis</name>
    <dbReference type="NCBI Taxonomy" id="715475"/>
    <lineage>
        <taxon>Bacteria</taxon>
        <taxon>Bacillati</taxon>
        <taxon>Actinomycetota</taxon>
        <taxon>Actinomycetes</taxon>
        <taxon>Pseudonocardiales</taxon>
        <taxon>Pseudonocardiaceae</taxon>
        <taxon>Amycolatopsis</taxon>
    </lineage>
</organism>
<evidence type="ECO:0000256" key="5">
    <source>
        <dbReference type="PROSITE-ProRule" id="PRU01091"/>
    </source>
</evidence>
<dbReference type="InterPro" id="IPR041664">
    <property type="entry name" value="AAA_16"/>
</dbReference>
<evidence type="ECO:0000313" key="7">
    <source>
        <dbReference type="EMBL" id="WIX98177.1"/>
    </source>
</evidence>
<protein>
    <submittedName>
        <fullName evidence="7">BTAD domain-containing putative transcriptional regulator</fullName>
    </submittedName>
</protein>
<dbReference type="Pfam" id="PF00486">
    <property type="entry name" value="Trans_reg_C"/>
    <property type="match status" value="1"/>
</dbReference>
<dbReference type="Gene3D" id="3.40.50.300">
    <property type="entry name" value="P-loop containing nucleotide triphosphate hydrolases"/>
    <property type="match status" value="1"/>
</dbReference>
<dbReference type="Gene3D" id="1.10.10.10">
    <property type="entry name" value="Winged helix-like DNA-binding domain superfamily/Winged helix DNA-binding domain"/>
    <property type="match status" value="1"/>
</dbReference>
<name>A0A9Y2JHI4_9PSEU</name>
<dbReference type="KEGG" id="amog:QRX60_29375"/>
<dbReference type="EMBL" id="CP127295">
    <property type="protein sequence ID" value="WIX98177.1"/>
    <property type="molecule type" value="Genomic_DNA"/>
</dbReference>
<dbReference type="InterPro" id="IPR027417">
    <property type="entry name" value="P-loop_NTPase"/>
</dbReference>
<dbReference type="InterPro" id="IPR011990">
    <property type="entry name" value="TPR-like_helical_dom_sf"/>
</dbReference>
<dbReference type="GO" id="GO:0006355">
    <property type="term" value="P:regulation of DNA-templated transcription"/>
    <property type="evidence" value="ECO:0007669"/>
    <property type="project" value="InterPro"/>
</dbReference>
<dbReference type="SMART" id="SM01043">
    <property type="entry name" value="BTAD"/>
    <property type="match status" value="1"/>
</dbReference>
<dbReference type="SUPFAM" id="SSF46894">
    <property type="entry name" value="C-terminal effector domain of the bipartite response regulators"/>
    <property type="match status" value="1"/>
</dbReference>
<dbReference type="GO" id="GO:0003677">
    <property type="term" value="F:DNA binding"/>
    <property type="evidence" value="ECO:0007669"/>
    <property type="project" value="UniProtKB-UniRule"/>
</dbReference>
<evidence type="ECO:0000256" key="2">
    <source>
        <dbReference type="ARBA" id="ARBA00023015"/>
    </source>
</evidence>
<dbReference type="PANTHER" id="PTHR35807:SF1">
    <property type="entry name" value="TRANSCRIPTIONAL REGULATOR REDD"/>
    <property type="match status" value="1"/>
</dbReference>
<dbReference type="CDD" id="cd15831">
    <property type="entry name" value="BTAD"/>
    <property type="match status" value="1"/>
</dbReference>
<dbReference type="SUPFAM" id="SSF48452">
    <property type="entry name" value="TPR-like"/>
    <property type="match status" value="1"/>
</dbReference>
<evidence type="ECO:0000256" key="1">
    <source>
        <dbReference type="ARBA" id="ARBA00005820"/>
    </source>
</evidence>
<dbReference type="AlphaFoldDB" id="A0A9Y2JHI4"/>
<dbReference type="PANTHER" id="PTHR35807">
    <property type="entry name" value="TRANSCRIPTIONAL REGULATOR REDD-RELATED"/>
    <property type="match status" value="1"/>
</dbReference>
<dbReference type="InterPro" id="IPR001867">
    <property type="entry name" value="OmpR/PhoB-type_DNA-bd"/>
</dbReference>
<keyword evidence="3 5" id="KW-0238">DNA-binding</keyword>
<keyword evidence="2" id="KW-0805">Transcription regulation</keyword>
<dbReference type="Proteomes" id="UP001239397">
    <property type="component" value="Chromosome"/>
</dbReference>
<dbReference type="Gene3D" id="1.25.40.10">
    <property type="entry name" value="Tetratricopeptide repeat domain"/>
    <property type="match status" value="1"/>
</dbReference>
<dbReference type="InterPro" id="IPR051677">
    <property type="entry name" value="AfsR-DnrI-RedD_regulator"/>
</dbReference>
<feature type="domain" description="OmpR/PhoB-type" evidence="6">
    <location>
        <begin position="1"/>
        <end position="100"/>
    </location>
</feature>